<organism evidence="4 5">
    <name type="scientific">Plantactinospora siamensis</name>
    <dbReference type="NCBI Taxonomy" id="555372"/>
    <lineage>
        <taxon>Bacteria</taxon>
        <taxon>Bacillati</taxon>
        <taxon>Actinomycetota</taxon>
        <taxon>Actinomycetes</taxon>
        <taxon>Micromonosporales</taxon>
        <taxon>Micromonosporaceae</taxon>
        <taxon>Plantactinospora</taxon>
    </lineage>
</organism>
<keyword evidence="2" id="KW-1133">Transmembrane helix</keyword>
<gene>
    <name evidence="4" type="ORF">ACFFHU_00220</name>
</gene>
<dbReference type="EMBL" id="JBHLUE010000001">
    <property type="protein sequence ID" value="MFC0562608.1"/>
    <property type="molecule type" value="Genomic_DNA"/>
</dbReference>
<dbReference type="RefSeq" id="WP_377334406.1">
    <property type="nucleotide sequence ID" value="NZ_JBHLUE010000001.1"/>
</dbReference>
<feature type="region of interest" description="Disordered" evidence="1">
    <location>
        <begin position="105"/>
        <end position="136"/>
    </location>
</feature>
<sequence>MNRVRSQRAHEDGEEVAAQVYGASPVGSSPRRGSRLRIDRSRLIAVEAVAGLAIVGGTLGGAVGWSMIFVAALVLLLTLGRRDGRWLTELMAARLRGGTATNAVVAAPPEPTTKPRGAADQPGGAANRPDGTAGEVRSGTAEFGAVAEIVPQLMVTECSSRNGDPVGVAWDGQGFAAALELDSNTRFRLDLGRLVASAATDDVPLASVQLLIEQLAMTRMPGSGVVRSAGDPWPGVDLPLLRRAWIAVRYEPSWAPEAAMRRGEGGADGARLAVAASLARLRVRILEQGPTATPLDAAGLTRTIRTVGDPATTGTLHREHWTPSPARHHCLGATVGSPADWLTLLRAVSRSPAERTVLSLSIELNAAATRSRAAIRLVGSDHAAVRQAQDRLLATGLASPLLGAQAAGVLATLPLGGGPRPSTGAIGWMSR</sequence>
<evidence type="ECO:0000256" key="1">
    <source>
        <dbReference type="SAM" id="MobiDB-lite"/>
    </source>
</evidence>
<accession>A0ABV6NR94</accession>
<evidence type="ECO:0000259" key="3">
    <source>
        <dbReference type="Pfam" id="PF11203"/>
    </source>
</evidence>
<dbReference type="InterPro" id="IPR050051">
    <property type="entry name" value="EccE_dom"/>
</dbReference>
<feature type="transmembrane region" description="Helical" evidence="2">
    <location>
        <begin position="41"/>
        <end position="57"/>
    </location>
</feature>
<evidence type="ECO:0000313" key="5">
    <source>
        <dbReference type="Proteomes" id="UP001589894"/>
    </source>
</evidence>
<keyword evidence="2" id="KW-0472">Membrane</keyword>
<evidence type="ECO:0000256" key="2">
    <source>
        <dbReference type="SAM" id="Phobius"/>
    </source>
</evidence>
<evidence type="ECO:0000313" key="4">
    <source>
        <dbReference type="EMBL" id="MFC0562608.1"/>
    </source>
</evidence>
<proteinExistence type="predicted"/>
<dbReference type="Proteomes" id="UP001589894">
    <property type="component" value="Unassembled WGS sequence"/>
</dbReference>
<reference evidence="4 5" key="1">
    <citation type="submission" date="2024-09" db="EMBL/GenBank/DDBJ databases">
        <authorList>
            <person name="Sun Q."/>
            <person name="Mori K."/>
        </authorList>
    </citation>
    <scope>NUCLEOTIDE SEQUENCE [LARGE SCALE GENOMIC DNA]</scope>
    <source>
        <strain evidence="4 5">TBRC 2205</strain>
    </source>
</reference>
<keyword evidence="2" id="KW-0812">Transmembrane</keyword>
<keyword evidence="5" id="KW-1185">Reference proteome</keyword>
<feature type="domain" description="Type VII secretion system protein EccE" evidence="3">
    <location>
        <begin position="241"/>
        <end position="323"/>
    </location>
</feature>
<protein>
    <submittedName>
        <fullName evidence="4">Type VII secretion protein EccE</fullName>
    </submittedName>
</protein>
<name>A0ABV6NR94_9ACTN</name>
<dbReference type="Pfam" id="PF11203">
    <property type="entry name" value="EccE"/>
    <property type="match status" value="1"/>
</dbReference>
<comment type="caution">
    <text evidence="4">The sequence shown here is derived from an EMBL/GenBank/DDBJ whole genome shotgun (WGS) entry which is preliminary data.</text>
</comment>